<evidence type="ECO:0000313" key="2">
    <source>
        <dbReference type="Proteomes" id="UP001432060"/>
    </source>
</evidence>
<dbReference type="EMBL" id="CP109019">
    <property type="protein sequence ID" value="WUT87340.1"/>
    <property type="molecule type" value="Genomic_DNA"/>
</dbReference>
<keyword evidence="2" id="KW-1185">Reference proteome</keyword>
<evidence type="ECO:0000313" key="1">
    <source>
        <dbReference type="EMBL" id="WUT87340.1"/>
    </source>
</evidence>
<dbReference type="Proteomes" id="UP001432060">
    <property type="component" value="Chromosome"/>
</dbReference>
<keyword evidence="1" id="KW-0689">Ribosomal protein</keyword>
<sequence length="200" mass="22092">MRTPDHQAWGTIDRNGERAGAVWIPAALHEWLDTKDVAAKLLMSLLGGSVQLHRIPDPAGPLHTLSVDGTHRTHLWRVLNLEKLLAYVENVPLPIRLSPLDFTIKGSVKEGLDKDEAQAAIWRSLLAKGIVQGAFDTPGFTYLPLELHSAPAVWLFYPPHLAAAYSRRYAELYPGAWEEVGIPAEAFTTAETWTAWAAEG</sequence>
<dbReference type="GO" id="GO:0005840">
    <property type="term" value="C:ribosome"/>
    <property type="evidence" value="ECO:0007669"/>
    <property type="project" value="UniProtKB-KW"/>
</dbReference>
<protein>
    <submittedName>
        <fullName evidence="1">ML50 family ribosomal protein</fullName>
    </submittedName>
</protein>
<proteinExistence type="predicted"/>
<organism evidence="1 2">
    <name type="scientific">Streptomyces melanogenes</name>
    <dbReference type="NCBI Taxonomy" id="67326"/>
    <lineage>
        <taxon>Bacteria</taxon>
        <taxon>Bacillati</taxon>
        <taxon>Actinomycetota</taxon>
        <taxon>Actinomycetes</taxon>
        <taxon>Kitasatosporales</taxon>
        <taxon>Streptomycetaceae</taxon>
        <taxon>Streptomyces</taxon>
    </lineage>
</organism>
<gene>
    <name evidence="1" type="ORF">OG515_36595</name>
</gene>
<name>A0ABZ1XUR3_9ACTN</name>
<accession>A0ABZ1XUR3</accession>
<reference evidence="1" key="1">
    <citation type="submission" date="2022-10" db="EMBL/GenBank/DDBJ databases">
        <title>The complete genomes of actinobacterial strains from the NBC collection.</title>
        <authorList>
            <person name="Joergensen T.S."/>
            <person name="Alvarez Arevalo M."/>
            <person name="Sterndorff E.B."/>
            <person name="Faurdal D."/>
            <person name="Vuksanovic O."/>
            <person name="Mourched A.-S."/>
            <person name="Charusanti P."/>
            <person name="Shaw S."/>
            <person name="Blin K."/>
            <person name="Weber T."/>
        </authorList>
    </citation>
    <scope>NUCLEOTIDE SEQUENCE</scope>
    <source>
        <strain evidence="1">NBC_00668</strain>
    </source>
</reference>
<keyword evidence="1" id="KW-0687">Ribonucleoprotein</keyword>
<dbReference type="RefSeq" id="WP_329404350.1">
    <property type="nucleotide sequence ID" value="NZ_CP109019.1"/>
</dbReference>